<evidence type="ECO:0000313" key="1">
    <source>
        <dbReference type="EMBL" id="AAD53902.1"/>
    </source>
</evidence>
<sequence length="157" mass="17565">MPHAGRVYCGFPISNKGKTTEIGNTGSDAFMFQTASNIRFVAMFGNDSVAGIIQQGNPALDEEIIIFVFASGAFQRSFDTATGPMPHNQNIAYFQLGYGIFKCCRYTMMPQFSFIRRHQGTHDTNNKNFTRIGIEYLGRINATIRTGDNQNLRVLTF</sequence>
<protein>
    <submittedName>
        <fullName evidence="1">Uncharacterized protein</fullName>
    </submittedName>
</protein>
<proteinExistence type="predicted"/>
<accession>Q9RNY6</accession>
<dbReference type="AlphaFoldDB" id="Q9RNY6"/>
<dbReference type="EMBL" id="AF176314">
    <property type="protein sequence ID" value="AAD53902.1"/>
    <property type="molecule type" value="Genomic_DNA"/>
</dbReference>
<organism evidence="1">
    <name type="scientific">Zymomonas mobilis</name>
    <dbReference type="NCBI Taxonomy" id="542"/>
    <lineage>
        <taxon>Bacteria</taxon>
        <taxon>Pseudomonadati</taxon>
        <taxon>Pseudomonadota</taxon>
        <taxon>Alphaproteobacteria</taxon>
        <taxon>Sphingomonadales</taxon>
        <taxon>Zymomonadaceae</taxon>
        <taxon>Zymomonas</taxon>
    </lineage>
</organism>
<dbReference type="AntiFam" id="ANF00103">
    <property type="entry name" value="Shadow ORF (opposite can)"/>
</dbReference>
<reference evidence="1" key="1">
    <citation type="submission" date="1999-08" db="EMBL/GenBank/DDBJ databases">
        <title>Sequence analysis of 42B11 fosmid clone of Zymomonas mobilis ZM4.</title>
        <authorList>
            <person name="Lee H.J."/>
            <person name="Kang H.S."/>
        </authorList>
    </citation>
    <scope>NUCLEOTIDE SEQUENCE</scope>
    <source>
        <strain evidence="1">ZM4</strain>
    </source>
</reference>
<name>Q9RNY6_ZYMMB</name>